<dbReference type="EMBL" id="CP158568">
    <property type="protein sequence ID" value="XBY45727.1"/>
    <property type="molecule type" value="Genomic_DNA"/>
</dbReference>
<dbReference type="RefSeq" id="WP_407050823.1">
    <property type="nucleotide sequence ID" value="NZ_CP158568.1"/>
</dbReference>
<name>A0AAU7XD70_9HYPH</name>
<dbReference type="InterPro" id="IPR003115">
    <property type="entry name" value="ParB_N"/>
</dbReference>
<feature type="domain" description="ParB-like N-terminal" evidence="1">
    <location>
        <begin position="7"/>
        <end position="90"/>
    </location>
</feature>
<sequence length="151" mass="16557">MSHPDFALLPPCDIRPTEEILPDRVAEVVAMIRGRRAWTRPIAVEASSRALLDGHHRLAAAAILGLERVPVQFFDYDEVELTSWRVDFAPTRREVIDRALSGRLYPHKTTRHHFPARPAVVIALDALGAAPVLPALVPGGRVAAPFHGALA</sequence>
<organism evidence="2">
    <name type="scientific">Methyloraptor flagellatus</name>
    <dbReference type="NCBI Taxonomy" id="3162530"/>
    <lineage>
        <taxon>Bacteria</taxon>
        <taxon>Pseudomonadati</taxon>
        <taxon>Pseudomonadota</taxon>
        <taxon>Alphaproteobacteria</taxon>
        <taxon>Hyphomicrobiales</taxon>
        <taxon>Ancalomicrobiaceae</taxon>
        <taxon>Methyloraptor</taxon>
    </lineage>
</organism>
<dbReference type="SUPFAM" id="SSF110849">
    <property type="entry name" value="ParB/Sulfiredoxin"/>
    <property type="match status" value="1"/>
</dbReference>
<evidence type="ECO:0000259" key="1">
    <source>
        <dbReference type="SMART" id="SM00470"/>
    </source>
</evidence>
<evidence type="ECO:0000313" key="2">
    <source>
        <dbReference type="EMBL" id="XBY45727.1"/>
    </source>
</evidence>
<dbReference type="CDD" id="cd16400">
    <property type="entry name" value="ParB_Srx_like_nuclease"/>
    <property type="match status" value="1"/>
</dbReference>
<dbReference type="KEGG" id="mflg:ABS361_05510"/>
<dbReference type="InterPro" id="IPR036086">
    <property type="entry name" value="ParB/Sulfiredoxin_sf"/>
</dbReference>
<proteinExistence type="predicted"/>
<protein>
    <submittedName>
        <fullName evidence="2">ParB N-terminal domain-containing protein</fullName>
    </submittedName>
</protein>
<gene>
    <name evidence="2" type="ORF">ABS361_05510</name>
</gene>
<dbReference type="AlphaFoldDB" id="A0AAU7XD70"/>
<accession>A0AAU7XD70</accession>
<dbReference type="SMART" id="SM00470">
    <property type="entry name" value="ParB"/>
    <property type="match status" value="1"/>
</dbReference>
<dbReference type="Gene3D" id="3.90.1530.10">
    <property type="entry name" value="Conserved hypothetical protein from pyrococcus furiosus pfu- 392566-001, ParB domain"/>
    <property type="match status" value="1"/>
</dbReference>
<reference evidence="2" key="1">
    <citation type="submission" date="2024-06" db="EMBL/GenBank/DDBJ databases">
        <title>Methylostella associata gen. nov., sp. nov., a novel Ancalomicrobiaceae-affiliated facultatively methylotrophic bacteria that feed on methanotrophs of the genus Methylococcus.</title>
        <authorList>
            <person name="Saltykova V."/>
            <person name="Danilova O.V."/>
            <person name="Oshkin I.Y."/>
            <person name="Belova S.E."/>
            <person name="Pimenov N.V."/>
            <person name="Dedysh S.N."/>
        </authorList>
    </citation>
    <scope>NUCLEOTIDE SEQUENCE</scope>
    <source>
        <strain evidence="2">S20</strain>
    </source>
</reference>